<accession>A0AAD7JJS3</accession>
<organism evidence="1 2">
    <name type="scientific">Mycena maculata</name>
    <dbReference type="NCBI Taxonomy" id="230809"/>
    <lineage>
        <taxon>Eukaryota</taxon>
        <taxon>Fungi</taxon>
        <taxon>Dikarya</taxon>
        <taxon>Basidiomycota</taxon>
        <taxon>Agaricomycotina</taxon>
        <taxon>Agaricomycetes</taxon>
        <taxon>Agaricomycetidae</taxon>
        <taxon>Agaricales</taxon>
        <taxon>Marasmiineae</taxon>
        <taxon>Mycenaceae</taxon>
        <taxon>Mycena</taxon>
    </lineage>
</organism>
<keyword evidence="2" id="KW-1185">Reference proteome</keyword>
<gene>
    <name evidence="1" type="ORF">DFH07DRAFT_769889</name>
</gene>
<dbReference type="Proteomes" id="UP001215280">
    <property type="component" value="Unassembled WGS sequence"/>
</dbReference>
<protein>
    <submittedName>
        <fullName evidence="1">Uncharacterized protein</fullName>
    </submittedName>
</protein>
<reference evidence="1" key="1">
    <citation type="submission" date="2023-03" db="EMBL/GenBank/DDBJ databases">
        <title>Massive genome expansion in bonnet fungi (Mycena s.s.) driven by repeated elements and novel gene families across ecological guilds.</title>
        <authorList>
            <consortium name="Lawrence Berkeley National Laboratory"/>
            <person name="Harder C.B."/>
            <person name="Miyauchi S."/>
            <person name="Viragh M."/>
            <person name="Kuo A."/>
            <person name="Thoen E."/>
            <person name="Andreopoulos B."/>
            <person name="Lu D."/>
            <person name="Skrede I."/>
            <person name="Drula E."/>
            <person name="Henrissat B."/>
            <person name="Morin E."/>
            <person name="Kohler A."/>
            <person name="Barry K."/>
            <person name="LaButti K."/>
            <person name="Morin E."/>
            <person name="Salamov A."/>
            <person name="Lipzen A."/>
            <person name="Mereny Z."/>
            <person name="Hegedus B."/>
            <person name="Baldrian P."/>
            <person name="Stursova M."/>
            <person name="Weitz H."/>
            <person name="Taylor A."/>
            <person name="Grigoriev I.V."/>
            <person name="Nagy L.G."/>
            <person name="Martin F."/>
            <person name="Kauserud H."/>
        </authorList>
    </citation>
    <scope>NUCLEOTIDE SEQUENCE</scope>
    <source>
        <strain evidence="1">CBHHK188m</strain>
    </source>
</reference>
<evidence type="ECO:0000313" key="1">
    <source>
        <dbReference type="EMBL" id="KAJ7766346.1"/>
    </source>
</evidence>
<proteinExistence type="predicted"/>
<sequence>MTRSTVFCSEICVPEVRNLVEIRKKARIKKEFTGQVRTADLRGDCTFKQDHLASRSRWNSANKAENADFERLPPVFVTTPPGDVMDTQLKLVETTLRSLVTFTTKMRPEPDIQRQQITAVLVNIWKSESKSKAKNVQIPAVQGRVAFIKCRFSDKVPTYTFVMSFIESFPSKRTLAKFLLEHVETSLKLASAALFSLDC</sequence>
<dbReference type="AlphaFoldDB" id="A0AAD7JJS3"/>
<comment type="caution">
    <text evidence="1">The sequence shown here is derived from an EMBL/GenBank/DDBJ whole genome shotgun (WGS) entry which is preliminary data.</text>
</comment>
<evidence type="ECO:0000313" key="2">
    <source>
        <dbReference type="Proteomes" id="UP001215280"/>
    </source>
</evidence>
<dbReference type="EMBL" id="JARJLG010000033">
    <property type="protein sequence ID" value="KAJ7766346.1"/>
    <property type="molecule type" value="Genomic_DNA"/>
</dbReference>
<name>A0AAD7JJS3_9AGAR</name>